<organism evidence="1 2">
    <name type="scientific">Clytia hemisphaerica</name>
    <dbReference type="NCBI Taxonomy" id="252671"/>
    <lineage>
        <taxon>Eukaryota</taxon>
        <taxon>Metazoa</taxon>
        <taxon>Cnidaria</taxon>
        <taxon>Hydrozoa</taxon>
        <taxon>Hydroidolina</taxon>
        <taxon>Leptothecata</taxon>
        <taxon>Obeliida</taxon>
        <taxon>Clytiidae</taxon>
        <taxon>Clytia</taxon>
    </lineage>
</organism>
<dbReference type="PANTHER" id="PTHR10974">
    <property type="entry name" value="FI08016P-RELATED"/>
    <property type="match status" value="1"/>
</dbReference>
<dbReference type="EnsemblMetazoa" id="CLYHEMT003492.1">
    <property type="protein sequence ID" value="CLYHEMP003492.1"/>
    <property type="gene ID" value="CLYHEMG003492"/>
</dbReference>
<proteinExistence type="predicted"/>
<evidence type="ECO:0000313" key="2">
    <source>
        <dbReference type="Proteomes" id="UP000594262"/>
    </source>
</evidence>
<sequence length="337" mass="38257">LENTITFLFADHGNTYTGYASTLDGRHEQFNPHFFTIVPGNVVGKIGKSSMDALRRNRLRMVTLIDLHHTVKHLANTNYQNKGLLTEVPTNRTCSTVELSTPSYCICKGWRKTEQNKTLFWPFVEFAVGQLNNIISDASPKGRCKRLVPSGFESLSTILAGSNIDLSFDVLAKPGPGSSNAEDKFSFQILYQRKMKLKTFNTKLVSYSRISPYGGYKKCSDTKPNDLRLCICDLNLPSNKSAPKLLTPYNLLPARIDYVPTIKRKDFFSNESISIIQKEYLSLIKRDIYEKPNQKSRTSTTFEVVNYSSHRTYEVSINVIRLDNIKPMSDHKCKNTV</sequence>
<dbReference type="GO" id="GO:0005615">
    <property type="term" value="C:extracellular space"/>
    <property type="evidence" value="ECO:0007669"/>
    <property type="project" value="TreeGrafter"/>
</dbReference>
<keyword evidence="2" id="KW-1185">Reference proteome</keyword>
<reference evidence="1" key="1">
    <citation type="submission" date="2021-01" db="UniProtKB">
        <authorList>
            <consortium name="EnsemblMetazoa"/>
        </authorList>
    </citation>
    <scope>IDENTIFICATION</scope>
</reference>
<dbReference type="InterPro" id="IPR004245">
    <property type="entry name" value="DUF229"/>
</dbReference>
<evidence type="ECO:0000313" key="1">
    <source>
        <dbReference type="EnsemblMetazoa" id="CLYHEMP003492.1"/>
    </source>
</evidence>
<dbReference type="PANTHER" id="PTHR10974:SF39">
    <property type="entry name" value="E2F TRANSCRIPTION FACTOR CC-MB DOMAIN-CONTAINING PROTEIN"/>
    <property type="match status" value="1"/>
</dbReference>
<dbReference type="OrthoDB" id="6052814at2759"/>
<accession>A0A7M5TXW6</accession>
<name>A0A7M5TXW6_9CNID</name>
<dbReference type="Pfam" id="PF02995">
    <property type="entry name" value="DUF229"/>
    <property type="match status" value="1"/>
</dbReference>
<protein>
    <submittedName>
        <fullName evidence="1">Uncharacterized protein</fullName>
    </submittedName>
</protein>
<dbReference type="Proteomes" id="UP000594262">
    <property type="component" value="Unplaced"/>
</dbReference>
<dbReference type="AlphaFoldDB" id="A0A7M5TXW6"/>